<evidence type="ECO:0000313" key="10">
    <source>
        <dbReference type="EMBL" id="KFH45306.1"/>
    </source>
</evidence>
<dbReference type="SMART" id="SM00665">
    <property type="entry name" value="B561"/>
    <property type="match status" value="1"/>
</dbReference>
<feature type="compositionally biased region" description="Low complexity" evidence="7">
    <location>
        <begin position="751"/>
        <end position="762"/>
    </location>
</feature>
<keyword evidence="11" id="KW-1185">Reference proteome</keyword>
<keyword evidence="2" id="KW-0813">Transport</keyword>
<reference evidence="11" key="1">
    <citation type="journal article" date="2014" name="Genome Announc.">
        <title>Genome sequence and annotation of Acremonium chrysogenum, producer of the beta-lactam antibiotic cephalosporin C.</title>
        <authorList>
            <person name="Terfehr D."/>
            <person name="Dahlmann T.A."/>
            <person name="Specht T."/>
            <person name="Zadra I."/>
            <person name="Kuernsteiner H."/>
            <person name="Kueck U."/>
        </authorList>
    </citation>
    <scope>NUCLEOTIDE SEQUENCE [LARGE SCALE GENOMIC DNA]</scope>
    <source>
        <strain evidence="11">ATCC 11550 / CBS 779.69 / DSM 880 / IAM 14645 / JCM 23072 / IMI 49137</strain>
    </source>
</reference>
<keyword evidence="6 8" id="KW-0472">Membrane</keyword>
<dbReference type="Gene3D" id="1.20.120.1770">
    <property type="match status" value="1"/>
</dbReference>
<feature type="compositionally biased region" description="Low complexity" evidence="7">
    <location>
        <begin position="619"/>
        <end position="634"/>
    </location>
</feature>
<dbReference type="AlphaFoldDB" id="A0A086T7H4"/>
<evidence type="ECO:0000256" key="1">
    <source>
        <dbReference type="ARBA" id="ARBA00004370"/>
    </source>
</evidence>
<dbReference type="InterPro" id="IPR006593">
    <property type="entry name" value="Cyt_b561/ferric_Rdtase_TM"/>
</dbReference>
<feature type="transmembrane region" description="Helical" evidence="8">
    <location>
        <begin position="66"/>
        <end position="92"/>
    </location>
</feature>
<feature type="region of interest" description="Disordered" evidence="7">
    <location>
        <begin position="279"/>
        <end position="326"/>
    </location>
</feature>
<feature type="region of interest" description="Disordered" evidence="7">
    <location>
        <begin position="492"/>
        <end position="821"/>
    </location>
</feature>
<feature type="region of interest" description="Disordered" evidence="7">
    <location>
        <begin position="229"/>
        <end position="254"/>
    </location>
</feature>
<dbReference type="GO" id="GO:0016020">
    <property type="term" value="C:membrane"/>
    <property type="evidence" value="ECO:0007669"/>
    <property type="project" value="UniProtKB-SubCell"/>
</dbReference>
<dbReference type="CDD" id="cd08760">
    <property type="entry name" value="Cyt_b561_FRRS1_like"/>
    <property type="match status" value="1"/>
</dbReference>
<feature type="domain" description="Cytochrome b561" evidence="9">
    <location>
        <begin position="69"/>
        <end position="189"/>
    </location>
</feature>
<feature type="compositionally biased region" description="Basic and acidic residues" evidence="7">
    <location>
        <begin position="655"/>
        <end position="676"/>
    </location>
</feature>
<feature type="compositionally biased region" description="Low complexity" evidence="7">
    <location>
        <begin position="285"/>
        <end position="295"/>
    </location>
</feature>
<keyword evidence="4" id="KW-0249">Electron transport</keyword>
<gene>
    <name evidence="10" type="ORF">ACRE_038880</name>
</gene>
<evidence type="ECO:0000256" key="2">
    <source>
        <dbReference type="ARBA" id="ARBA00022448"/>
    </source>
</evidence>
<feature type="transmembrane region" description="Helical" evidence="8">
    <location>
        <begin position="197"/>
        <end position="216"/>
    </location>
</feature>
<name>A0A086T7H4_HAPC1</name>
<dbReference type="PANTHER" id="PTHR47797">
    <property type="entry name" value="DEHYDROGENASE, PUTATIVE (AFU_ORTHOLOGUE AFUA_8G05805)-RELATED"/>
    <property type="match status" value="1"/>
</dbReference>
<feature type="compositionally biased region" description="Basic and acidic residues" evidence="7">
    <location>
        <begin position="239"/>
        <end position="251"/>
    </location>
</feature>
<dbReference type="HOGENOM" id="CLU_007077_0_0_1"/>
<evidence type="ECO:0000313" key="11">
    <source>
        <dbReference type="Proteomes" id="UP000029964"/>
    </source>
</evidence>
<keyword evidence="5 8" id="KW-1133">Transmembrane helix</keyword>
<evidence type="ECO:0000256" key="7">
    <source>
        <dbReference type="SAM" id="MobiDB-lite"/>
    </source>
</evidence>
<sequence>MAPTPDDFSSPGSVSYDSETMVVGDGTWDFTKNTFLLPNLQGTNFDTMRYNGMGNRFSTLTQYHHIILAHGILAALVFLLFIPTAVMTVRFYTGRPGFAVRYHARLQIISALLLIVVFMLGNLAVGPKRSLTNPHHGIGVAIFVLFLVQFIGGRLIYHIQKAHSLRVTLHQWCGRAIALLGIVQIPLGLTLYGSPRYLFILYAVWMGFLLVLYFILNFRSGSRRELIHDGPRSQAGRTRVTDSEFFSDHGQEPSSNKWKWLGALGAGGAAWYWLRGRRRDRGEPSSRSGSPSYRSRGPEVVASRRGSASYYDSEKYTELSPQRRGGGGGNLMKGLAGAAAFVGAGKLFSNFMDRRKGGRDEEYSAVSTETPRRYRSGRGVPPSDFSSELTEDTRGDPTQTSLLSPAGGPTTMAGALSAADSRVGGHRPVTSRPPQARRPGRRHSFEDSEYSSYVSPSRRLHEDDRAGGGGGMAKGILAGLGLGWIGKRMADRRAKKDEERRLQEEDDMRSGLTDSRYTADGYPSPTRKPARRPTVRRPTGYPAPTATQTDMTESSFTDDYPPPAPAPGRAGGHSRTRSGSRHIEPVSMPAMPSEADSSFISDAPPQRRNSSRRRRAAERASAAAAARASELAAETEIERERYGSPHSNPVSVKLKVHDDRDRNVTLRRLTEEEARAARGARSRSRADSATSLSDIDSPSQNRSRYRRDSSQRRAEAADPDTLGPLSPPNPAFAKARRGKDSAYYSGGGAQAGPSGASAAAGQTVSSLGSLASPESHGTWSQMSPSPGGGPGPGSAADNRRRRRLERRRGSSSRPAGTDMFD</sequence>
<dbReference type="Proteomes" id="UP000029964">
    <property type="component" value="Unassembled WGS sequence"/>
</dbReference>
<evidence type="ECO:0000256" key="4">
    <source>
        <dbReference type="ARBA" id="ARBA00022982"/>
    </source>
</evidence>
<evidence type="ECO:0000256" key="3">
    <source>
        <dbReference type="ARBA" id="ARBA00022692"/>
    </source>
</evidence>
<protein>
    <recommendedName>
        <fullName evidence="9">Cytochrome b561 domain-containing protein</fullName>
    </recommendedName>
</protein>
<comment type="subcellular location">
    <subcellularLocation>
        <location evidence="1">Membrane</location>
    </subcellularLocation>
</comment>
<feature type="transmembrane region" description="Helical" evidence="8">
    <location>
        <begin position="169"/>
        <end position="191"/>
    </location>
</feature>
<feature type="transmembrane region" description="Helical" evidence="8">
    <location>
        <begin position="104"/>
        <end position="125"/>
    </location>
</feature>
<feature type="compositionally biased region" description="Polar residues" evidence="7">
    <location>
        <begin position="545"/>
        <end position="557"/>
    </location>
</feature>
<feature type="region of interest" description="Disordered" evidence="7">
    <location>
        <begin position="357"/>
        <end position="471"/>
    </location>
</feature>
<comment type="caution">
    <text evidence="10">The sequence shown here is derived from an EMBL/GenBank/DDBJ whole genome shotgun (WGS) entry which is preliminary data.</text>
</comment>
<feature type="compositionally biased region" description="Basic residues" evidence="7">
    <location>
        <begin position="799"/>
        <end position="810"/>
    </location>
</feature>
<feature type="compositionally biased region" description="Basic and acidic residues" evidence="7">
    <location>
        <begin position="492"/>
        <end position="503"/>
    </location>
</feature>
<organism evidence="10 11">
    <name type="scientific">Hapsidospora chrysogenum (strain ATCC 11550 / CBS 779.69 / DSM 880 / IAM 14645 / JCM 23072 / IMI 49137)</name>
    <name type="common">Acremonium chrysogenum</name>
    <dbReference type="NCBI Taxonomy" id="857340"/>
    <lineage>
        <taxon>Eukaryota</taxon>
        <taxon>Fungi</taxon>
        <taxon>Dikarya</taxon>
        <taxon>Ascomycota</taxon>
        <taxon>Pezizomycotina</taxon>
        <taxon>Sordariomycetes</taxon>
        <taxon>Hypocreomycetidae</taxon>
        <taxon>Hypocreales</taxon>
        <taxon>Bionectriaceae</taxon>
        <taxon>Hapsidospora</taxon>
    </lineage>
</organism>
<dbReference type="OrthoDB" id="19261at2759"/>
<dbReference type="EMBL" id="JPKY01000034">
    <property type="protein sequence ID" value="KFH45306.1"/>
    <property type="molecule type" value="Genomic_DNA"/>
</dbReference>
<evidence type="ECO:0000256" key="5">
    <source>
        <dbReference type="ARBA" id="ARBA00022989"/>
    </source>
</evidence>
<feature type="compositionally biased region" description="Basic and acidic residues" evidence="7">
    <location>
        <begin position="706"/>
        <end position="716"/>
    </location>
</feature>
<dbReference type="STRING" id="857340.A0A086T7H4"/>
<evidence type="ECO:0000256" key="6">
    <source>
        <dbReference type="ARBA" id="ARBA00023136"/>
    </source>
</evidence>
<accession>A0A086T7H4</accession>
<dbReference type="PANTHER" id="PTHR47797:SF3">
    <property type="entry name" value="CYTOCHROME B561 DOMAIN-CONTAINING PROTEIN"/>
    <property type="match status" value="1"/>
</dbReference>
<evidence type="ECO:0000256" key="8">
    <source>
        <dbReference type="SAM" id="Phobius"/>
    </source>
</evidence>
<proteinExistence type="predicted"/>
<keyword evidence="3 8" id="KW-0812">Transmembrane</keyword>
<evidence type="ECO:0000259" key="9">
    <source>
        <dbReference type="SMART" id="SM00665"/>
    </source>
</evidence>
<feature type="transmembrane region" description="Helical" evidence="8">
    <location>
        <begin position="137"/>
        <end position="157"/>
    </location>
</feature>